<dbReference type="AlphaFoldDB" id="A0A2N3LM04"/>
<dbReference type="SUPFAM" id="SSF55729">
    <property type="entry name" value="Acyl-CoA N-acyltransferases (Nat)"/>
    <property type="match status" value="1"/>
</dbReference>
<keyword evidence="5" id="KW-1185">Reference proteome</keyword>
<organism evidence="4 5">
    <name type="scientific">Heyndrickxia camelliae</name>
    <dbReference type="NCBI Taxonomy" id="1707093"/>
    <lineage>
        <taxon>Bacteria</taxon>
        <taxon>Bacillati</taxon>
        <taxon>Bacillota</taxon>
        <taxon>Bacilli</taxon>
        <taxon>Bacillales</taxon>
        <taxon>Bacillaceae</taxon>
        <taxon>Heyndrickxia</taxon>
    </lineage>
</organism>
<dbReference type="GO" id="GO:0008080">
    <property type="term" value="F:N-acetyltransferase activity"/>
    <property type="evidence" value="ECO:0007669"/>
    <property type="project" value="UniProtKB-ARBA"/>
</dbReference>
<evidence type="ECO:0000313" key="5">
    <source>
        <dbReference type="Proteomes" id="UP000233440"/>
    </source>
</evidence>
<dbReference type="PANTHER" id="PTHR10545">
    <property type="entry name" value="DIAMINE N-ACETYLTRANSFERASE"/>
    <property type="match status" value="1"/>
</dbReference>
<feature type="domain" description="N-acetyltransferase" evidence="3">
    <location>
        <begin position="3"/>
        <end position="158"/>
    </location>
</feature>
<gene>
    <name evidence="4" type="ORF">CWO92_07755</name>
</gene>
<proteinExistence type="predicted"/>
<dbReference type="PANTHER" id="PTHR10545:SF29">
    <property type="entry name" value="GH14572P-RELATED"/>
    <property type="match status" value="1"/>
</dbReference>
<keyword evidence="2" id="KW-0012">Acyltransferase</keyword>
<evidence type="ECO:0000256" key="1">
    <source>
        <dbReference type="ARBA" id="ARBA00022679"/>
    </source>
</evidence>
<dbReference type="Pfam" id="PF00583">
    <property type="entry name" value="Acetyltransf_1"/>
    <property type="match status" value="1"/>
</dbReference>
<dbReference type="OrthoDB" id="9805924at2"/>
<dbReference type="CDD" id="cd04301">
    <property type="entry name" value="NAT_SF"/>
    <property type="match status" value="1"/>
</dbReference>
<keyword evidence="1 4" id="KW-0808">Transferase</keyword>
<evidence type="ECO:0000259" key="3">
    <source>
        <dbReference type="PROSITE" id="PS51186"/>
    </source>
</evidence>
<dbReference type="Proteomes" id="UP000233440">
    <property type="component" value="Unassembled WGS sequence"/>
</dbReference>
<dbReference type="PROSITE" id="PS51186">
    <property type="entry name" value="GNAT"/>
    <property type="match status" value="1"/>
</dbReference>
<dbReference type="InterPro" id="IPR000182">
    <property type="entry name" value="GNAT_dom"/>
</dbReference>
<sequence>MDIFIRNAKQSDYESLLPLFRQVHEYHVFIRPDLYKENSTPVEQEFFESQLIDDKQHIFVATLGHDIVGVVVTKEEEVTENSFVKARKVLYIKSLCVIETHRKKGIGKKLTKYVFDFGRSLKVDSIELGVSEENTSAIEFYRSLGMTTKSRKMEIILN</sequence>
<name>A0A2N3LM04_9BACI</name>
<protein>
    <submittedName>
        <fullName evidence="4">N-acetyltransferase</fullName>
    </submittedName>
</protein>
<evidence type="ECO:0000313" key="4">
    <source>
        <dbReference type="EMBL" id="PKR85595.1"/>
    </source>
</evidence>
<dbReference type="Gene3D" id="3.40.630.30">
    <property type="match status" value="1"/>
</dbReference>
<dbReference type="RefSeq" id="WP_101353644.1">
    <property type="nucleotide sequence ID" value="NZ_PIQO01000004.1"/>
</dbReference>
<accession>A0A2N3LM04</accession>
<reference evidence="4 5" key="1">
    <citation type="submission" date="2017-11" db="EMBL/GenBank/DDBJ databases">
        <title>Bacillus camelliae sp. nov., isolated from pu'er tea.</title>
        <authorList>
            <person name="Niu L."/>
        </authorList>
    </citation>
    <scope>NUCLEOTIDE SEQUENCE [LARGE SCALE GENOMIC DNA]</scope>
    <source>
        <strain evidence="4 5">7578-1</strain>
    </source>
</reference>
<evidence type="ECO:0000256" key="2">
    <source>
        <dbReference type="ARBA" id="ARBA00023315"/>
    </source>
</evidence>
<comment type="caution">
    <text evidence="4">The sequence shown here is derived from an EMBL/GenBank/DDBJ whole genome shotgun (WGS) entry which is preliminary data.</text>
</comment>
<dbReference type="InterPro" id="IPR051016">
    <property type="entry name" value="Diverse_Substrate_AcTransf"/>
</dbReference>
<dbReference type="EMBL" id="PIQO01000004">
    <property type="protein sequence ID" value="PKR85595.1"/>
    <property type="molecule type" value="Genomic_DNA"/>
</dbReference>
<dbReference type="InterPro" id="IPR016181">
    <property type="entry name" value="Acyl_CoA_acyltransferase"/>
</dbReference>